<dbReference type="Proteomes" id="UP000831701">
    <property type="component" value="Chromosome 20"/>
</dbReference>
<comment type="caution">
    <text evidence="1">The sequence shown here is derived from an EMBL/GenBank/DDBJ whole genome shotgun (WGS) entry which is preliminary data.</text>
</comment>
<sequence length="441" mass="49027">MDPADADTVRSALTAQGTKLQHQETKLNTIAAGVQQLTDRQAELQMEVTTQVNRLTAQLQLVVTRLEGLAPPTPAKPAPAQPSAPSAPTSASPRLALFAWPHQRNSRESPVSAAHSWYSVISTSRTTQLPLPLGAGTGRVYGVSSDGQSGSLGHGRVGLEGRRCARINRRVVDYAIEFRTLAADSGWDDVAIRDAFVTGLTEEIKDHLAPMELPGNFESLVDMATRIDNRLHERERERRQGDRRSSEGWGALRHHVTMSPHAQCQQRTDEQIPNPSDYPDISKVPPCYHDLKEVFNKAKAMSLPPHREWDCAIDLLPGAPIPKACCCIPSPALRGRPWNNILKRRCGPASYAPHHHQPEPGSSLWRLATDNRIHPCAFLSRKLTSAERNYDMGNKELLVDKVALEEWRNWLEGEGQPFIVLTDHKNLQYLKSAKRLNSRQA</sequence>
<proteinExistence type="predicted"/>
<protein>
    <submittedName>
        <fullName evidence="1">Uncharacterized protein</fullName>
    </submittedName>
</protein>
<gene>
    <name evidence="1" type="ORF">L3Q82_017274</name>
</gene>
<feature type="non-terminal residue" evidence="1">
    <location>
        <position position="441"/>
    </location>
</feature>
<accession>A0ACB8VNB2</accession>
<dbReference type="EMBL" id="CM041550">
    <property type="protein sequence ID" value="KAI3356003.1"/>
    <property type="molecule type" value="Genomic_DNA"/>
</dbReference>
<evidence type="ECO:0000313" key="1">
    <source>
        <dbReference type="EMBL" id="KAI3356003.1"/>
    </source>
</evidence>
<organism evidence="1 2">
    <name type="scientific">Scortum barcoo</name>
    <name type="common">barcoo grunter</name>
    <dbReference type="NCBI Taxonomy" id="214431"/>
    <lineage>
        <taxon>Eukaryota</taxon>
        <taxon>Metazoa</taxon>
        <taxon>Chordata</taxon>
        <taxon>Craniata</taxon>
        <taxon>Vertebrata</taxon>
        <taxon>Euteleostomi</taxon>
        <taxon>Actinopterygii</taxon>
        <taxon>Neopterygii</taxon>
        <taxon>Teleostei</taxon>
        <taxon>Neoteleostei</taxon>
        <taxon>Acanthomorphata</taxon>
        <taxon>Eupercaria</taxon>
        <taxon>Centrarchiformes</taxon>
        <taxon>Terapontoidei</taxon>
        <taxon>Terapontidae</taxon>
        <taxon>Scortum</taxon>
    </lineage>
</organism>
<name>A0ACB8VNB2_9TELE</name>
<evidence type="ECO:0000313" key="2">
    <source>
        <dbReference type="Proteomes" id="UP000831701"/>
    </source>
</evidence>
<keyword evidence="2" id="KW-1185">Reference proteome</keyword>
<reference evidence="1" key="1">
    <citation type="submission" date="2022-04" db="EMBL/GenBank/DDBJ databases">
        <title>Jade perch genome.</title>
        <authorList>
            <person name="Chao B."/>
        </authorList>
    </citation>
    <scope>NUCLEOTIDE SEQUENCE</scope>
    <source>
        <strain evidence="1">CB-2022</strain>
    </source>
</reference>